<feature type="region of interest" description="Disordered" evidence="1">
    <location>
        <begin position="70"/>
        <end position="92"/>
    </location>
</feature>
<accession>A0ABP1BEN9</accession>
<keyword evidence="3" id="KW-1185">Reference proteome</keyword>
<sequence>MPSQYKEKLFLDYDMLKGNIKDFVNATLAFRNDEPATAAVSASLEDGHNDTSHVLSLLALEEENTEDLMCHENSKPQPRGLLSRSCGGSHNS</sequence>
<evidence type="ECO:0000256" key="1">
    <source>
        <dbReference type="SAM" id="MobiDB-lite"/>
    </source>
</evidence>
<evidence type="ECO:0000313" key="2">
    <source>
        <dbReference type="EMBL" id="CAK9873745.1"/>
    </source>
</evidence>
<dbReference type="EMBL" id="OZ023704">
    <property type="protein sequence ID" value="CAK9873745.1"/>
    <property type="molecule type" value="Genomic_DNA"/>
</dbReference>
<reference evidence="2" key="1">
    <citation type="submission" date="2024-03" db="EMBL/GenBank/DDBJ databases">
        <authorList>
            <consortium name="ELIXIR-Norway"/>
            <consortium name="Elixir Norway"/>
        </authorList>
    </citation>
    <scope>NUCLEOTIDE SEQUENCE</scope>
</reference>
<gene>
    <name evidence="2" type="ORF">CSSPJE1EN2_LOCUS16217</name>
</gene>
<protein>
    <submittedName>
        <fullName evidence="2">Uncharacterized protein</fullName>
    </submittedName>
</protein>
<evidence type="ECO:0000313" key="3">
    <source>
        <dbReference type="Proteomes" id="UP001497522"/>
    </source>
</evidence>
<organism evidence="2 3">
    <name type="scientific">Sphagnum jensenii</name>
    <dbReference type="NCBI Taxonomy" id="128206"/>
    <lineage>
        <taxon>Eukaryota</taxon>
        <taxon>Viridiplantae</taxon>
        <taxon>Streptophyta</taxon>
        <taxon>Embryophyta</taxon>
        <taxon>Bryophyta</taxon>
        <taxon>Sphagnophytina</taxon>
        <taxon>Sphagnopsida</taxon>
        <taxon>Sphagnales</taxon>
        <taxon>Sphagnaceae</taxon>
        <taxon>Sphagnum</taxon>
    </lineage>
</organism>
<name>A0ABP1BEN9_9BRYO</name>
<dbReference type="Proteomes" id="UP001497522">
    <property type="component" value="Chromosome 3"/>
</dbReference>
<proteinExistence type="predicted"/>